<dbReference type="InterPro" id="IPR023214">
    <property type="entry name" value="HAD_sf"/>
</dbReference>
<reference evidence="11 12" key="1">
    <citation type="submission" date="2018-11" db="EMBL/GenBank/DDBJ databases">
        <authorList>
            <person name="Zhou Z."/>
            <person name="Wang G."/>
        </authorList>
    </citation>
    <scope>NUCLEOTIDE SEQUENCE [LARGE SCALE GENOMIC DNA]</scope>
    <source>
        <strain evidence="11 12">KCTC42998</strain>
    </source>
</reference>
<dbReference type="GO" id="GO:0005975">
    <property type="term" value="P:carbohydrate metabolic process"/>
    <property type="evidence" value="ECO:0007669"/>
    <property type="project" value="InterPro"/>
</dbReference>
<dbReference type="GO" id="GO:0005737">
    <property type="term" value="C:cytoplasm"/>
    <property type="evidence" value="ECO:0007669"/>
    <property type="project" value="UniProtKB-SubCell"/>
</dbReference>
<feature type="binding site" evidence="10">
    <location>
        <position position="132"/>
    </location>
    <ligand>
        <name>Mg(2+)</name>
        <dbReference type="ChEBI" id="CHEBI:18420"/>
    </ligand>
</feature>
<dbReference type="RefSeq" id="WP_124905416.1">
    <property type="nucleotide sequence ID" value="NZ_RQJP01000001.1"/>
</dbReference>
<dbReference type="InterPro" id="IPR006543">
    <property type="entry name" value="Histidinol-phos"/>
</dbReference>
<dbReference type="Gene3D" id="3.40.50.1000">
    <property type="entry name" value="HAD superfamily/HAD-like"/>
    <property type="match status" value="1"/>
</dbReference>
<feature type="binding site" evidence="10">
    <location>
        <position position="9"/>
    </location>
    <ligand>
        <name>Mg(2+)</name>
        <dbReference type="ChEBI" id="CHEBI:18420"/>
    </ligand>
</feature>
<dbReference type="NCBIfam" id="TIGR01656">
    <property type="entry name" value="Histidinol-ppas"/>
    <property type="match status" value="1"/>
</dbReference>
<dbReference type="GO" id="GO:0016791">
    <property type="term" value="F:phosphatase activity"/>
    <property type="evidence" value="ECO:0007669"/>
    <property type="project" value="InterPro"/>
</dbReference>
<feature type="site" description="Stabilizes the phosphoryl group" evidence="9">
    <location>
        <position position="107"/>
    </location>
</feature>
<dbReference type="InterPro" id="IPR006549">
    <property type="entry name" value="HAD-SF_hydro_IIIA"/>
</dbReference>
<comment type="cofactor">
    <cofactor evidence="10">
        <name>Mg(2+)</name>
        <dbReference type="ChEBI" id="CHEBI:18420"/>
    </cofactor>
</comment>
<comment type="similarity">
    <text evidence="7">Belongs to the gmhB family.</text>
</comment>
<keyword evidence="2 7" id="KW-0963">Cytoplasm</keyword>
<dbReference type="PANTHER" id="PTHR42891">
    <property type="entry name" value="D-GLYCERO-BETA-D-MANNO-HEPTOSE-1,7-BISPHOSPHATE 7-PHOSPHATASE"/>
    <property type="match status" value="1"/>
</dbReference>
<evidence type="ECO:0000256" key="4">
    <source>
        <dbReference type="ARBA" id="ARBA00022801"/>
    </source>
</evidence>
<feature type="binding site" evidence="10">
    <location>
        <position position="90"/>
    </location>
    <ligand>
        <name>Zn(2+)</name>
        <dbReference type="ChEBI" id="CHEBI:29105"/>
    </ligand>
</feature>
<evidence type="ECO:0000256" key="10">
    <source>
        <dbReference type="PIRSR" id="PIRSR004682-4"/>
    </source>
</evidence>
<dbReference type="InterPro" id="IPR036412">
    <property type="entry name" value="HAD-like_sf"/>
</dbReference>
<evidence type="ECO:0000313" key="12">
    <source>
        <dbReference type="Proteomes" id="UP000274271"/>
    </source>
</evidence>
<proteinExistence type="inferred from homology"/>
<keyword evidence="12" id="KW-1185">Reference proteome</keyword>
<dbReference type="OrthoDB" id="9813880at2"/>
<dbReference type="PANTHER" id="PTHR42891:SF1">
    <property type="entry name" value="D-GLYCERO-BETA-D-MANNO-HEPTOSE-1,7-BISPHOSPHATE 7-PHOSPHATASE"/>
    <property type="match status" value="1"/>
</dbReference>
<dbReference type="CDD" id="cd07503">
    <property type="entry name" value="HAD_HisB-N"/>
    <property type="match status" value="1"/>
</dbReference>
<evidence type="ECO:0000256" key="3">
    <source>
        <dbReference type="ARBA" id="ARBA00022723"/>
    </source>
</evidence>
<accession>A0A3P1CYF7</accession>
<dbReference type="GO" id="GO:0046872">
    <property type="term" value="F:metal ion binding"/>
    <property type="evidence" value="ECO:0007669"/>
    <property type="project" value="UniProtKB-KW"/>
</dbReference>
<feature type="site" description="Contributes to substrate recognition" evidence="9">
    <location>
        <position position="106"/>
    </location>
</feature>
<gene>
    <name evidence="11" type="ORF">EHT87_07605</name>
</gene>
<comment type="caution">
    <text evidence="11">The sequence shown here is derived from an EMBL/GenBank/DDBJ whole genome shotgun (WGS) entry which is preliminary data.</text>
</comment>
<feature type="binding site" evidence="10">
    <location>
        <position position="105"/>
    </location>
    <ligand>
        <name>Zn(2+)</name>
        <dbReference type="ChEBI" id="CHEBI:29105"/>
    </ligand>
</feature>
<feature type="active site" description="Nucleophile" evidence="8">
    <location>
        <position position="7"/>
    </location>
</feature>
<evidence type="ECO:0000256" key="6">
    <source>
        <dbReference type="ARBA" id="ARBA00031828"/>
    </source>
</evidence>
<feature type="site" description="Stabilizes the phosphoryl group" evidence="9">
    <location>
        <position position="49"/>
    </location>
</feature>
<evidence type="ECO:0000256" key="1">
    <source>
        <dbReference type="ARBA" id="ARBA00004496"/>
    </source>
</evidence>
<protein>
    <recommendedName>
        <fullName evidence="6 7">D,D-heptose 1,7-bisphosphate phosphatase</fullName>
        <ecNumber evidence="7">3.1.3.-</ecNumber>
    </recommendedName>
</protein>
<dbReference type="SUPFAM" id="SSF56784">
    <property type="entry name" value="HAD-like"/>
    <property type="match status" value="1"/>
</dbReference>
<keyword evidence="4 7" id="KW-0378">Hydrolase</keyword>
<keyword evidence="3 10" id="KW-0479">Metal-binding</keyword>
<feature type="binding site" evidence="10">
    <location>
        <position position="88"/>
    </location>
    <ligand>
        <name>Zn(2+)</name>
        <dbReference type="ChEBI" id="CHEBI:29105"/>
    </ligand>
</feature>
<dbReference type="PIRSF" id="PIRSF004682">
    <property type="entry name" value="GmhB"/>
    <property type="match status" value="1"/>
</dbReference>
<evidence type="ECO:0000256" key="9">
    <source>
        <dbReference type="PIRSR" id="PIRSR004682-3"/>
    </source>
</evidence>
<keyword evidence="10" id="KW-0862">Zinc</keyword>
<organism evidence="11 12">
    <name type="scientific">Larkinella knui</name>
    <dbReference type="NCBI Taxonomy" id="2025310"/>
    <lineage>
        <taxon>Bacteria</taxon>
        <taxon>Pseudomonadati</taxon>
        <taxon>Bacteroidota</taxon>
        <taxon>Cytophagia</taxon>
        <taxon>Cytophagales</taxon>
        <taxon>Spirosomataceae</taxon>
        <taxon>Larkinella</taxon>
    </lineage>
</organism>
<dbReference type="EMBL" id="RQJP01000001">
    <property type="protein sequence ID" value="RRB18130.1"/>
    <property type="molecule type" value="Genomic_DNA"/>
</dbReference>
<sequence length="192" mass="21300">MKAVFIDKDGTLIQDVPYNVDPERITLNPNAGCTLAHLQQAGYRLLIISNQSGIAHGYFEENALVAVQNRLQELLRPFGVYLDGFYYCPHHPEGTVPGYAIACSCRKPHPGLLLRAAREHAIDLTASWMIGDILHDVEAGNRAGCRTILLDTGHETEWEPGPYRTPTHTVYDWRQVAALVRGNLANETITPA</sequence>
<evidence type="ECO:0000256" key="8">
    <source>
        <dbReference type="PIRSR" id="PIRSR004682-1"/>
    </source>
</evidence>
<dbReference type="NCBIfam" id="TIGR01662">
    <property type="entry name" value="HAD-SF-IIIA"/>
    <property type="match status" value="1"/>
</dbReference>
<evidence type="ECO:0000256" key="2">
    <source>
        <dbReference type="ARBA" id="ARBA00022490"/>
    </source>
</evidence>
<dbReference type="Proteomes" id="UP000274271">
    <property type="component" value="Unassembled WGS sequence"/>
</dbReference>
<comment type="cofactor">
    <cofactor evidence="10">
        <name>Zn(2+)</name>
        <dbReference type="ChEBI" id="CHEBI:29105"/>
    </cofactor>
</comment>
<keyword evidence="10" id="KW-0460">Magnesium</keyword>
<dbReference type="Pfam" id="PF13242">
    <property type="entry name" value="Hydrolase_like"/>
    <property type="match status" value="1"/>
</dbReference>
<feature type="binding site" evidence="10">
    <location>
        <position position="103"/>
    </location>
    <ligand>
        <name>Zn(2+)</name>
        <dbReference type="ChEBI" id="CHEBI:29105"/>
    </ligand>
</feature>
<dbReference type="AlphaFoldDB" id="A0A3P1CYF7"/>
<feature type="active site" description="Proton donor" evidence="8">
    <location>
        <position position="9"/>
    </location>
</feature>
<evidence type="ECO:0000256" key="5">
    <source>
        <dbReference type="ARBA" id="ARBA00023277"/>
    </source>
</evidence>
<name>A0A3P1CYF7_9BACT</name>
<dbReference type="InterPro" id="IPR004446">
    <property type="entry name" value="Heptose_bisP_phosphatase"/>
</dbReference>
<evidence type="ECO:0000256" key="7">
    <source>
        <dbReference type="PIRNR" id="PIRNR004682"/>
    </source>
</evidence>
<keyword evidence="5 7" id="KW-0119">Carbohydrate metabolism</keyword>
<evidence type="ECO:0000313" key="11">
    <source>
        <dbReference type="EMBL" id="RRB18130.1"/>
    </source>
</evidence>
<dbReference type="EC" id="3.1.3.-" evidence="7"/>
<comment type="subcellular location">
    <subcellularLocation>
        <location evidence="1 7">Cytoplasm</location>
    </subcellularLocation>
</comment>
<feature type="binding site" evidence="10">
    <location>
        <position position="7"/>
    </location>
    <ligand>
        <name>Mg(2+)</name>
        <dbReference type="ChEBI" id="CHEBI:18420"/>
    </ligand>
</feature>